<dbReference type="InterPro" id="IPR016181">
    <property type="entry name" value="Acyl_CoA_acyltransferase"/>
</dbReference>
<accession>A0A1H7A5S7</accession>
<dbReference type="PROSITE" id="PS51186">
    <property type="entry name" value="GNAT"/>
    <property type="match status" value="1"/>
</dbReference>
<name>A0A1H7A5S7_9BACT</name>
<keyword evidence="3" id="KW-1185">Reference proteome</keyword>
<dbReference type="CDD" id="cd04301">
    <property type="entry name" value="NAT_SF"/>
    <property type="match status" value="1"/>
</dbReference>
<proteinExistence type="predicted"/>
<dbReference type="EMBL" id="FNZH01000005">
    <property type="protein sequence ID" value="SEJ56415.1"/>
    <property type="molecule type" value="Genomic_DNA"/>
</dbReference>
<dbReference type="GO" id="GO:0016747">
    <property type="term" value="F:acyltransferase activity, transferring groups other than amino-acyl groups"/>
    <property type="evidence" value="ECO:0007669"/>
    <property type="project" value="InterPro"/>
</dbReference>
<dbReference type="Proteomes" id="UP000199403">
    <property type="component" value="Unassembled WGS sequence"/>
</dbReference>
<dbReference type="STRING" id="1416801.SAMN05192553_105112"/>
<organism evidence="2 3">
    <name type="scientific">Cyclobacterium xiamenense</name>
    <dbReference type="NCBI Taxonomy" id="1297121"/>
    <lineage>
        <taxon>Bacteria</taxon>
        <taxon>Pseudomonadati</taxon>
        <taxon>Bacteroidota</taxon>
        <taxon>Cytophagia</taxon>
        <taxon>Cytophagales</taxon>
        <taxon>Cyclobacteriaceae</taxon>
        <taxon>Cyclobacterium</taxon>
    </lineage>
</organism>
<gene>
    <name evidence="2" type="ORF">SAMN05192553_105112</name>
</gene>
<dbReference type="OrthoDB" id="5638018at2"/>
<sequence length="151" mass="17368">MNNIKIRQASISDKATAVDLDYRLDKDEHIKLKREEKISKAILDGECFLISADDKEVGFVIFDYRFFDQGWIELIIIDEKYRGKGIGTKVFDLICEGCKSDKVFTSTNRSNTQMQRALEKADFSFAGELKGLDEGDPELFYYKRINASEND</sequence>
<dbReference type="RefSeq" id="WP_092176416.1">
    <property type="nucleotide sequence ID" value="NZ_FNZH01000005.1"/>
</dbReference>
<dbReference type="Pfam" id="PF00583">
    <property type="entry name" value="Acetyltransf_1"/>
    <property type="match status" value="1"/>
</dbReference>
<evidence type="ECO:0000313" key="3">
    <source>
        <dbReference type="Proteomes" id="UP000199403"/>
    </source>
</evidence>
<dbReference type="AlphaFoldDB" id="A0A1H7A5S7"/>
<dbReference type="SUPFAM" id="SSF55729">
    <property type="entry name" value="Acyl-CoA N-acyltransferases (Nat)"/>
    <property type="match status" value="1"/>
</dbReference>
<dbReference type="Gene3D" id="3.40.630.30">
    <property type="match status" value="1"/>
</dbReference>
<evidence type="ECO:0000313" key="2">
    <source>
        <dbReference type="EMBL" id="SEJ56415.1"/>
    </source>
</evidence>
<evidence type="ECO:0000259" key="1">
    <source>
        <dbReference type="PROSITE" id="PS51186"/>
    </source>
</evidence>
<protein>
    <submittedName>
        <fullName evidence="2">Acetyltransferase (GNAT) domain-containing protein</fullName>
    </submittedName>
</protein>
<feature type="domain" description="N-acetyltransferase" evidence="1">
    <location>
        <begin position="4"/>
        <end position="146"/>
    </location>
</feature>
<reference evidence="3" key="1">
    <citation type="submission" date="2016-10" db="EMBL/GenBank/DDBJ databases">
        <authorList>
            <person name="Varghese N."/>
            <person name="Submissions S."/>
        </authorList>
    </citation>
    <scope>NUCLEOTIDE SEQUENCE [LARGE SCALE GENOMIC DNA]</scope>
    <source>
        <strain evidence="3">IBRC-M 10761</strain>
    </source>
</reference>
<keyword evidence="2" id="KW-0808">Transferase</keyword>
<dbReference type="InterPro" id="IPR000182">
    <property type="entry name" value="GNAT_dom"/>
</dbReference>